<dbReference type="RefSeq" id="WP_188359694.1">
    <property type="nucleotide sequence ID" value="NZ_BMDC01000002.1"/>
</dbReference>
<dbReference type="GO" id="GO:0016614">
    <property type="term" value="F:oxidoreductase activity, acting on CH-OH group of donors"/>
    <property type="evidence" value="ECO:0007669"/>
    <property type="project" value="UniProtKB-ARBA"/>
</dbReference>
<feature type="region of interest" description="Disordered" evidence="3">
    <location>
        <begin position="1"/>
        <end position="26"/>
    </location>
</feature>
<comment type="similarity">
    <text evidence="1">Belongs to the short-chain dehydrogenases/reductases (SDR) family.</text>
</comment>
<dbReference type="FunFam" id="3.40.50.720:FF:000097">
    <property type="entry name" value="SDR family oxidoreductase"/>
    <property type="match status" value="1"/>
</dbReference>
<evidence type="ECO:0000313" key="4">
    <source>
        <dbReference type="EMBL" id="GGH63300.1"/>
    </source>
</evidence>
<dbReference type="PANTHER" id="PTHR48107:SF16">
    <property type="entry name" value="NADPH-DEPENDENT ALDEHYDE REDUCTASE 1, CHLOROPLASTIC"/>
    <property type="match status" value="1"/>
</dbReference>
<dbReference type="Proteomes" id="UP000600171">
    <property type="component" value="Unassembled WGS sequence"/>
</dbReference>
<organism evidence="4 5">
    <name type="scientific">Rothia aerolata</name>
    <dbReference type="NCBI Taxonomy" id="1812262"/>
    <lineage>
        <taxon>Bacteria</taxon>
        <taxon>Bacillati</taxon>
        <taxon>Actinomycetota</taxon>
        <taxon>Actinomycetes</taxon>
        <taxon>Micrococcales</taxon>
        <taxon>Micrococcaceae</taxon>
        <taxon>Rothia</taxon>
    </lineage>
</organism>
<evidence type="ECO:0000256" key="1">
    <source>
        <dbReference type="ARBA" id="ARBA00006484"/>
    </source>
</evidence>
<keyword evidence="2" id="KW-0560">Oxidoreductase</keyword>
<dbReference type="AlphaFoldDB" id="A0A917ITG7"/>
<evidence type="ECO:0000313" key="5">
    <source>
        <dbReference type="Proteomes" id="UP000600171"/>
    </source>
</evidence>
<proteinExistence type="inferred from homology"/>
<comment type="caution">
    <text evidence="4">The sequence shown here is derived from an EMBL/GenBank/DDBJ whole genome shotgun (WGS) entry which is preliminary data.</text>
</comment>
<dbReference type="SUPFAM" id="SSF51735">
    <property type="entry name" value="NAD(P)-binding Rossmann-fold domains"/>
    <property type="match status" value="1"/>
</dbReference>
<dbReference type="Gene3D" id="3.40.50.720">
    <property type="entry name" value="NAD(P)-binding Rossmann-like Domain"/>
    <property type="match status" value="1"/>
</dbReference>
<protein>
    <submittedName>
        <fullName evidence="4">Dehydrogenase</fullName>
    </submittedName>
</protein>
<dbReference type="PRINTS" id="PR00081">
    <property type="entry name" value="GDHRDH"/>
</dbReference>
<dbReference type="EMBL" id="BMDC01000002">
    <property type="protein sequence ID" value="GGH63300.1"/>
    <property type="molecule type" value="Genomic_DNA"/>
</dbReference>
<dbReference type="InterPro" id="IPR002347">
    <property type="entry name" value="SDR_fam"/>
</dbReference>
<accession>A0A917ITG7</accession>
<keyword evidence="5" id="KW-1185">Reference proteome</keyword>
<dbReference type="Pfam" id="PF13561">
    <property type="entry name" value="adh_short_C2"/>
    <property type="match status" value="1"/>
</dbReference>
<gene>
    <name evidence="4" type="ORF">GCM10007359_14430</name>
</gene>
<dbReference type="InterPro" id="IPR036291">
    <property type="entry name" value="NAD(P)-bd_dom_sf"/>
</dbReference>
<name>A0A917ITG7_9MICC</name>
<sequence>MSAMQDPRTKYDAIEPPEQTQPEPGLDIKMTPLADLGIESYVGHGRLEGRKALITGGDSGLGAAVAIAYAREGADVAISYLPAEEPDAERIIEQIEKAGRKALALPGDLTELAQCQKIVEDTVEAFGGLDILVNNASRQVWHENFEDLSDEDFDLTMKSNIYSSYRVSKAAVPHMKPGSSIIFTSSIQGYDPSETLLDYALTKAAQNNFSKGLAQALGPCGIRVNAVAPGPFWTPLQPSHGQPQEKLTQFGLDTPLGRAGQPAEIAGAYVFLASEEASYVSGETLGITGGRPTP</sequence>
<reference evidence="4 5" key="1">
    <citation type="journal article" date="2014" name="Int. J. Syst. Evol. Microbiol.">
        <title>Complete genome sequence of Corynebacterium casei LMG S-19264T (=DSM 44701T), isolated from a smear-ripened cheese.</title>
        <authorList>
            <consortium name="US DOE Joint Genome Institute (JGI-PGF)"/>
            <person name="Walter F."/>
            <person name="Albersmeier A."/>
            <person name="Kalinowski J."/>
            <person name="Ruckert C."/>
        </authorList>
    </citation>
    <scope>NUCLEOTIDE SEQUENCE [LARGE SCALE GENOMIC DNA]</scope>
    <source>
        <strain evidence="4 5">CCM 8669</strain>
    </source>
</reference>
<evidence type="ECO:0000256" key="3">
    <source>
        <dbReference type="SAM" id="MobiDB-lite"/>
    </source>
</evidence>
<dbReference type="PANTHER" id="PTHR48107">
    <property type="entry name" value="NADPH-DEPENDENT ALDEHYDE REDUCTASE-LIKE PROTEIN, CHLOROPLASTIC-RELATED"/>
    <property type="match status" value="1"/>
</dbReference>
<evidence type="ECO:0000256" key="2">
    <source>
        <dbReference type="ARBA" id="ARBA00023002"/>
    </source>
</evidence>